<protein>
    <submittedName>
        <fullName evidence="4">MIT_C domain-containing protein</fullName>
    </submittedName>
</protein>
<keyword evidence="3" id="KW-1185">Reference proteome</keyword>
<organism evidence="2">
    <name type="scientific">Strongyloides ratti</name>
    <name type="common">Parasitic roundworm</name>
    <dbReference type="NCBI Taxonomy" id="34506"/>
    <lineage>
        <taxon>Eukaryota</taxon>
        <taxon>Metazoa</taxon>
        <taxon>Ecdysozoa</taxon>
        <taxon>Nematoda</taxon>
        <taxon>Chromadorea</taxon>
        <taxon>Rhabditida</taxon>
        <taxon>Tylenchina</taxon>
        <taxon>Panagrolaimomorpha</taxon>
        <taxon>Strongyloidoidea</taxon>
        <taxon>Strongyloididae</taxon>
        <taxon>Strongyloides</taxon>
    </lineage>
</organism>
<accession>A0A090KXC1</accession>
<dbReference type="InterPro" id="IPR038113">
    <property type="entry name" value="MITD1_C_sf"/>
</dbReference>
<gene>
    <name evidence="2 4 5" type="ORF">SRAE_1000041900</name>
</gene>
<dbReference type="WBParaSite" id="SRAE_1000041900.1">
    <property type="protein sequence ID" value="SRAE_1000041900.1"/>
    <property type="gene ID" value="WBGene00257015"/>
</dbReference>
<name>A0A090KXC1_STRRB</name>
<dbReference type="RefSeq" id="XP_024501347.1">
    <property type="nucleotide sequence ID" value="XM_024647249.1"/>
</dbReference>
<dbReference type="AlphaFoldDB" id="A0A090KXC1"/>
<feature type="domain" description="MITD1 C-terminal phospholipase D-like" evidence="1">
    <location>
        <begin position="196"/>
        <end position="271"/>
    </location>
</feature>
<dbReference type="Gene3D" id="3.30.870.30">
    <property type="entry name" value="MITD, C-terminal phospholipase D-like domain"/>
    <property type="match status" value="2"/>
</dbReference>
<dbReference type="WormBase" id="SRAE_1000041900">
    <property type="protein sequence ID" value="SRP11679"/>
    <property type="gene ID" value="WBGene00257015"/>
</dbReference>
<evidence type="ECO:0000313" key="3">
    <source>
        <dbReference type="Proteomes" id="UP000035682"/>
    </source>
</evidence>
<dbReference type="CTD" id="36374510"/>
<dbReference type="Pfam" id="PF16565">
    <property type="entry name" value="MIT_C"/>
    <property type="match status" value="1"/>
</dbReference>
<sequence length="288" mass="34458">MFEEIKIIDVSVLFPESKIYSDNKEENEILTEFEIQKKRLMCTENCSRELGLRIAQGVRLNLKDIYKDSKKFNNTQKKIKKFIREEVEPLIRKLSNEEIITDIDDPRFNFYPEFSDEEDENKEEFKLIVDNSIIKKKWNNYELIEIIDIKEGQTGLTFEKIFNKSRIGANVTQILIEDPYLHSKKQNFVMLRSEQKQPQENQLYLIYKCKKKNIDFEYELEPHMHDRLILFNSGVMATPGRGLSIYHHINYYTKNIIWDNLPCKGCRIQIFRLKGFDVVKDNIYNIYI</sequence>
<dbReference type="InterPro" id="IPR032341">
    <property type="entry name" value="MITD1_C"/>
</dbReference>
<dbReference type="STRING" id="34506.A0A090KXC1"/>
<evidence type="ECO:0000259" key="1">
    <source>
        <dbReference type="Pfam" id="PF16565"/>
    </source>
</evidence>
<proteinExistence type="predicted"/>
<reference evidence="2 3" key="1">
    <citation type="submission" date="2014-09" db="EMBL/GenBank/DDBJ databases">
        <authorList>
            <person name="Martin A.A."/>
        </authorList>
    </citation>
    <scope>NUCLEOTIDE SEQUENCE</scope>
    <source>
        <strain evidence="3">ED321</strain>
        <strain evidence="2">ED321 Heterogonic</strain>
    </source>
</reference>
<dbReference type="GeneID" id="36374510"/>
<evidence type="ECO:0000313" key="4">
    <source>
        <dbReference type="WBParaSite" id="SRAE_1000041900.1"/>
    </source>
</evidence>
<reference evidence="4" key="2">
    <citation type="submission" date="2020-12" db="UniProtKB">
        <authorList>
            <consortium name="WormBaseParasite"/>
        </authorList>
    </citation>
    <scope>IDENTIFICATION</scope>
</reference>
<evidence type="ECO:0000313" key="2">
    <source>
        <dbReference type="EMBL" id="CEF62145.1"/>
    </source>
</evidence>
<evidence type="ECO:0000313" key="5">
    <source>
        <dbReference type="WormBase" id="SRAE_1000041900"/>
    </source>
</evidence>
<dbReference type="Proteomes" id="UP000035682">
    <property type="component" value="Unplaced"/>
</dbReference>
<dbReference type="EMBL" id="LN609528">
    <property type="protein sequence ID" value="CEF62145.1"/>
    <property type="molecule type" value="Genomic_DNA"/>
</dbReference>
<dbReference type="OrthoDB" id="19553at2759"/>